<evidence type="ECO:0000256" key="5">
    <source>
        <dbReference type="SAM" id="MobiDB-lite"/>
    </source>
</evidence>
<feature type="compositionally biased region" description="Polar residues" evidence="5">
    <location>
        <begin position="327"/>
        <end position="338"/>
    </location>
</feature>
<protein>
    <recommendedName>
        <fullName evidence="7">PHD-type domain-containing protein</fullName>
    </recommendedName>
</protein>
<dbReference type="InterPro" id="IPR019786">
    <property type="entry name" value="Zinc_finger_PHD-type_CS"/>
</dbReference>
<keyword evidence="4" id="KW-0175">Coiled coil</keyword>
<reference evidence="6" key="1">
    <citation type="submission" date="2017-05" db="UniProtKB">
        <authorList>
            <consortium name="EnsemblMetazoa"/>
        </authorList>
    </citation>
    <scope>IDENTIFICATION</scope>
</reference>
<dbReference type="GO" id="GO:0008270">
    <property type="term" value="F:zinc ion binding"/>
    <property type="evidence" value="ECO:0007669"/>
    <property type="project" value="UniProtKB-KW"/>
</dbReference>
<dbReference type="InParanoid" id="A0A1X7TK40"/>
<dbReference type="PROSITE" id="PS01359">
    <property type="entry name" value="ZF_PHD_1"/>
    <property type="match status" value="1"/>
</dbReference>
<feature type="region of interest" description="Disordered" evidence="5">
    <location>
        <begin position="1"/>
        <end position="30"/>
    </location>
</feature>
<keyword evidence="2" id="KW-0863">Zinc-finger</keyword>
<keyword evidence="3" id="KW-0862">Zinc</keyword>
<dbReference type="Gene3D" id="3.30.40.10">
    <property type="entry name" value="Zinc/RING finger domain, C3HC4 (zinc finger)"/>
    <property type="match status" value="1"/>
</dbReference>
<feature type="region of interest" description="Disordered" evidence="5">
    <location>
        <begin position="136"/>
        <end position="166"/>
    </location>
</feature>
<feature type="compositionally biased region" description="Polar residues" evidence="5">
    <location>
        <begin position="136"/>
        <end position="149"/>
    </location>
</feature>
<feature type="compositionally biased region" description="Low complexity" evidence="5">
    <location>
        <begin position="150"/>
        <end position="161"/>
    </location>
</feature>
<evidence type="ECO:0000256" key="2">
    <source>
        <dbReference type="ARBA" id="ARBA00022771"/>
    </source>
</evidence>
<dbReference type="AlphaFoldDB" id="A0A1X7TK40"/>
<evidence type="ECO:0008006" key="7">
    <source>
        <dbReference type="Google" id="ProtNLM"/>
    </source>
</evidence>
<dbReference type="InterPro" id="IPR011011">
    <property type="entry name" value="Znf_FYVE_PHD"/>
</dbReference>
<feature type="region of interest" description="Disordered" evidence="5">
    <location>
        <begin position="325"/>
        <end position="364"/>
    </location>
</feature>
<organism evidence="6">
    <name type="scientific">Amphimedon queenslandica</name>
    <name type="common">Sponge</name>
    <dbReference type="NCBI Taxonomy" id="400682"/>
    <lineage>
        <taxon>Eukaryota</taxon>
        <taxon>Metazoa</taxon>
        <taxon>Porifera</taxon>
        <taxon>Demospongiae</taxon>
        <taxon>Heteroscleromorpha</taxon>
        <taxon>Haplosclerida</taxon>
        <taxon>Niphatidae</taxon>
        <taxon>Amphimedon</taxon>
    </lineage>
</organism>
<evidence type="ECO:0000256" key="1">
    <source>
        <dbReference type="ARBA" id="ARBA00022723"/>
    </source>
</evidence>
<keyword evidence="1" id="KW-0479">Metal-binding</keyword>
<dbReference type="SUPFAM" id="SSF57903">
    <property type="entry name" value="FYVE/PHD zinc finger"/>
    <property type="match status" value="1"/>
</dbReference>
<sequence>MASNRTRGLPSTVSSPMTPGSSKGSTASQSKVNGHLICPHCSDEIIDPVGKKKGHPSIQCNGPCQMWLHRQCAGLSKAAFEAAGASSAPFFCHQCIIASQNQEITNLKTKLEEVTRDIAHLKSEVDSLKSNMANPLSINDSVSDPTNVTSIPSHSPASPHSNTLSNKSHDKKLNLVFHGIRECPTGTSFNARMDNDYNAVLSAIGSDDQSLIRDCIRLGKFQSSNSKPRPILVKFNNMKTVQSILFRPNSASDHGISIKKDLSLHERKINSILLKERHRLITEENTAKNQIKIRRNKIFIRGRSHGEVRDNDFVPFPSLSDVAPSLSDLSPVQSSNSTQGIPSIQSSNPSPLSSHQSGGTSDAS</sequence>
<accession>A0A1X7TK40</accession>
<dbReference type="EnsemblMetazoa" id="Aqu2.1.15193_001">
    <property type="protein sequence ID" value="Aqu2.1.15193_001"/>
    <property type="gene ID" value="Aqu2.1.15193"/>
</dbReference>
<evidence type="ECO:0000256" key="3">
    <source>
        <dbReference type="ARBA" id="ARBA00022833"/>
    </source>
</evidence>
<feature type="coiled-coil region" evidence="4">
    <location>
        <begin position="97"/>
        <end position="131"/>
    </location>
</feature>
<feature type="compositionally biased region" description="Low complexity" evidence="5">
    <location>
        <begin position="339"/>
        <end position="357"/>
    </location>
</feature>
<dbReference type="InterPro" id="IPR013083">
    <property type="entry name" value="Znf_RING/FYVE/PHD"/>
</dbReference>
<evidence type="ECO:0000313" key="6">
    <source>
        <dbReference type="EnsemblMetazoa" id="Aqu2.1.15193_001"/>
    </source>
</evidence>
<evidence type="ECO:0000256" key="4">
    <source>
        <dbReference type="SAM" id="Coils"/>
    </source>
</evidence>
<proteinExistence type="predicted"/>
<name>A0A1X7TK40_AMPQE</name>